<comment type="caution">
    <text evidence="1">The sequence shown here is derived from an EMBL/GenBank/DDBJ whole genome shotgun (WGS) entry which is preliminary data.</text>
</comment>
<protein>
    <submittedName>
        <fullName evidence="1">Uncharacterized protein</fullName>
    </submittedName>
</protein>
<keyword evidence="2" id="KW-1185">Reference proteome</keyword>
<gene>
    <name evidence="1" type="ORF">CROQUDRAFT_87881</name>
</gene>
<name>A0A9P6NU36_9BASI</name>
<evidence type="ECO:0000313" key="2">
    <source>
        <dbReference type="Proteomes" id="UP000886653"/>
    </source>
</evidence>
<sequence>MTADNHMMAHRYPSEDLQSMAHVILKRESRRIGSRQLATHRSKGDFHEHRSMLTHTRLGRVLNAEDWSVNDLIIVGWDWAQKRSEDGGISTDLSQIRWGWRSKANPITAVFS</sequence>
<dbReference type="Proteomes" id="UP000886653">
    <property type="component" value="Unassembled WGS sequence"/>
</dbReference>
<proteinExistence type="predicted"/>
<evidence type="ECO:0000313" key="1">
    <source>
        <dbReference type="EMBL" id="KAG0150392.1"/>
    </source>
</evidence>
<reference evidence="1" key="1">
    <citation type="submission" date="2013-11" db="EMBL/GenBank/DDBJ databases">
        <title>Genome sequence of the fusiform rust pathogen reveals effectors for host alternation and coevolution with pine.</title>
        <authorList>
            <consortium name="DOE Joint Genome Institute"/>
            <person name="Smith K."/>
            <person name="Pendleton A."/>
            <person name="Kubisiak T."/>
            <person name="Anderson C."/>
            <person name="Salamov A."/>
            <person name="Aerts A."/>
            <person name="Riley R."/>
            <person name="Clum A."/>
            <person name="Lindquist E."/>
            <person name="Ence D."/>
            <person name="Campbell M."/>
            <person name="Kronenberg Z."/>
            <person name="Feau N."/>
            <person name="Dhillon B."/>
            <person name="Hamelin R."/>
            <person name="Burleigh J."/>
            <person name="Smith J."/>
            <person name="Yandell M."/>
            <person name="Nelson C."/>
            <person name="Grigoriev I."/>
            <person name="Davis J."/>
        </authorList>
    </citation>
    <scope>NUCLEOTIDE SEQUENCE</scope>
    <source>
        <strain evidence="1">G11</strain>
    </source>
</reference>
<dbReference type="AlphaFoldDB" id="A0A9P6NU36"/>
<organism evidence="1 2">
    <name type="scientific">Cronartium quercuum f. sp. fusiforme G11</name>
    <dbReference type="NCBI Taxonomy" id="708437"/>
    <lineage>
        <taxon>Eukaryota</taxon>
        <taxon>Fungi</taxon>
        <taxon>Dikarya</taxon>
        <taxon>Basidiomycota</taxon>
        <taxon>Pucciniomycotina</taxon>
        <taxon>Pucciniomycetes</taxon>
        <taxon>Pucciniales</taxon>
        <taxon>Coleosporiaceae</taxon>
        <taxon>Cronartium</taxon>
    </lineage>
</organism>
<dbReference type="EMBL" id="MU167219">
    <property type="protein sequence ID" value="KAG0150392.1"/>
    <property type="molecule type" value="Genomic_DNA"/>
</dbReference>
<accession>A0A9P6NU36</accession>